<evidence type="ECO:0000256" key="7">
    <source>
        <dbReference type="ARBA" id="ARBA00023040"/>
    </source>
</evidence>
<evidence type="ECO:0000256" key="3">
    <source>
        <dbReference type="ARBA" id="ARBA00022475"/>
    </source>
</evidence>
<organism evidence="16 17">
    <name type="scientific">Batillaria attramentaria</name>
    <dbReference type="NCBI Taxonomy" id="370345"/>
    <lineage>
        <taxon>Eukaryota</taxon>
        <taxon>Metazoa</taxon>
        <taxon>Spiralia</taxon>
        <taxon>Lophotrochozoa</taxon>
        <taxon>Mollusca</taxon>
        <taxon>Gastropoda</taxon>
        <taxon>Caenogastropoda</taxon>
        <taxon>Sorbeoconcha</taxon>
        <taxon>Cerithioidea</taxon>
        <taxon>Batillariidae</taxon>
        <taxon>Batillaria</taxon>
    </lineage>
</organism>
<evidence type="ECO:0000256" key="4">
    <source>
        <dbReference type="ARBA" id="ARBA00022553"/>
    </source>
</evidence>
<keyword evidence="4" id="KW-0597">Phosphoprotein</keyword>
<name>A0ABD0KMW6_9CAEN</name>
<evidence type="ECO:0000256" key="10">
    <source>
        <dbReference type="ARBA" id="ARBA00023170"/>
    </source>
</evidence>
<keyword evidence="10" id="KW-0675">Receptor</keyword>
<evidence type="ECO:0000313" key="16">
    <source>
        <dbReference type="EMBL" id="KAK7488446.1"/>
    </source>
</evidence>
<reference evidence="16 17" key="1">
    <citation type="journal article" date="2023" name="Sci. Data">
        <title>Genome assembly of the Korean intertidal mud-creeper Batillaria attramentaria.</title>
        <authorList>
            <person name="Patra A.K."/>
            <person name="Ho P.T."/>
            <person name="Jun S."/>
            <person name="Lee S.J."/>
            <person name="Kim Y."/>
            <person name="Won Y.J."/>
        </authorList>
    </citation>
    <scope>NUCLEOTIDE SEQUENCE [LARGE SCALE GENOMIC DNA]</scope>
    <source>
        <strain evidence="16">Wonlab-2016</strain>
    </source>
</reference>
<keyword evidence="9" id="KW-1015">Disulfide bond</keyword>
<keyword evidence="11" id="KW-0325">Glycoprotein</keyword>
<protein>
    <recommendedName>
        <fullName evidence="2">Thromboxane A2 receptor</fullName>
    </recommendedName>
    <alternativeName>
        <fullName evidence="13">Prostanoid TP receptor</fullName>
    </alternativeName>
</protein>
<dbReference type="EMBL" id="JACVVK020000150">
    <property type="protein sequence ID" value="KAK7488446.1"/>
    <property type="molecule type" value="Genomic_DNA"/>
</dbReference>
<keyword evidence="8 14" id="KW-0472">Membrane</keyword>
<keyword evidence="7" id="KW-0297">G-protein coupled receptor</keyword>
<comment type="caution">
    <text evidence="16">The sequence shown here is derived from an EMBL/GenBank/DDBJ whole genome shotgun (WGS) entry which is preliminary data.</text>
</comment>
<dbReference type="PRINTS" id="PR01788">
    <property type="entry name" value="PROSTANOIDR"/>
</dbReference>
<feature type="transmembrane region" description="Helical" evidence="14">
    <location>
        <begin position="138"/>
        <end position="159"/>
    </location>
</feature>
<keyword evidence="5 14" id="KW-0812">Transmembrane</keyword>
<accession>A0ABD0KMW6</accession>
<feature type="transmembrane region" description="Helical" evidence="14">
    <location>
        <begin position="290"/>
        <end position="309"/>
    </location>
</feature>
<dbReference type="InterPro" id="IPR008365">
    <property type="entry name" value="Prostanoid_rcpt"/>
</dbReference>
<dbReference type="PANTHER" id="PTHR11866">
    <property type="entry name" value="G-PROTEIN COUPLED RECEPTOR FAMILY 1 MEMBER"/>
    <property type="match status" value="1"/>
</dbReference>
<dbReference type="Gene3D" id="1.20.1070.10">
    <property type="entry name" value="Rhodopsin 7-helix transmembrane proteins"/>
    <property type="match status" value="1"/>
</dbReference>
<dbReference type="GO" id="GO:0005886">
    <property type="term" value="C:plasma membrane"/>
    <property type="evidence" value="ECO:0007669"/>
    <property type="project" value="UniProtKB-SubCell"/>
</dbReference>
<keyword evidence="3" id="KW-1003">Cell membrane</keyword>
<evidence type="ECO:0000256" key="5">
    <source>
        <dbReference type="ARBA" id="ARBA00022692"/>
    </source>
</evidence>
<keyword evidence="6 14" id="KW-1133">Transmembrane helix</keyword>
<dbReference type="Proteomes" id="UP001519460">
    <property type="component" value="Unassembled WGS sequence"/>
</dbReference>
<dbReference type="InterPro" id="IPR001105">
    <property type="entry name" value="Thbox_rcpt"/>
</dbReference>
<dbReference type="Pfam" id="PF00001">
    <property type="entry name" value="7tm_1"/>
    <property type="match status" value="1"/>
</dbReference>
<evidence type="ECO:0000256" key="14">
    <source>
        <dbReference type="SAM" id="Phobius"/>
    </source>
</evidence>
<evidence type="ECO:0000256" key="2">
    <source>
        <dbReference type="ARBA" id="ARBA00017628"/>
    </source>
</evidence>
<dbReference type="PRINTS" id="PR00237">
    <property type="entry name" value="GPCRRHODOPSN"/>
</dbReference>
<feature type="transmembrane region" description="Helical" evidence="14">
    <location>
        <begin position="96"/>
        <end position="118"/>
    </location>
</feature>
<dbReference type="InterPro" id="IPR000276">
    <property type="entry name" value="GPCR_Rhodpsn"/>
</dbReference>
<evidence type="ECO:0000256" key="9">
    <source>
        <dbReference type="ARBA" id="ARBA00023157"/>
    </source>
</evidence>
<dbReference type="AlphaFoldDB" id="A0ABD0KMW6"/>
<feature type="transmembrane region" description="Helical" evidence="14">
    <location>
        <begin position="27"/>
        <end position="45"/>
    </location>
</feature>
<sequence length="365" mass="41096">MVLCADGNISDGACDNRALGISLSTPILMMSSGVLGNLLALVILFTADRQVRRTPFFALLAGMACTDLVGQAANGVVAIIVYANRLQWVGGRPVCIYHGFSMVFFAVVTPQLVCAMSVERLLALRFSYFYCRQFTNRIAKWIIVTVWTATAFFCTWPLMGFGSYELQFPGSWCFLNFHRQTLSDMIYALVFSSLNIVIIAAIIICNASVVCTLLQMRRVRHMNSSPSSSADLNRHVHPRTRPSLHLEMETQMVWFLVAITIVFSCLWLPINVHILTNQINGEINYKQDLISVRLASINQIVDPWMYVILRKNTIMKFLRHVKQFFFRDGRGARSMTSHREQNTLPLVPLVTMRQADADTGGATHT</sequence>
<evidence type="ECO:0000256" key="1">
    <source>
        <dbReference type="ARBA" id="ARBA00004651"/>
    </source>
</evidence>
<evidence type="ECO:0000256" key="6">
    <source>
        <dbReference type="ARBA" id="ARBA00022989"/>
    </source>
</evidence>
<dbReference type="FunFam" id="1.20.1070.10:FF:000163">
    <property type="entry name" value="Thromboxane A2 receptor"/>
    <property type="match status" value="1"/>
</dbReference>
<evidence type="ECO:0000256" key="8">
    <source>
        <dbReference type="ARBA" id="ARBA00023136"/>
    </source>
</evidence>
<dbReference type="SUPFAM" id="SSF81321">
    <property type="entry name" value="Family A G protein-coupled receptor-like"/>
    <property type="match status" value="1"/>
</dbReference>
<evidence type="ECO:0000256" key="13">
    <source>
        <dbReference type="ARBA" id="ARBA00029815"/>
    </source>
</evidence>
<dbReference type="InterPro" id="IPR017452">
    <property type="entry name" value="GPCR_Rhodpsn_7TM"/>
</dbReference>
<feature type="transmembrane region" description="Helical" evidence="14">
    <location>
        <begin position="252"/>
        <end position="270"/>
    </location>
</feature>
<feature type="transmembrane region" description="Helical" evidence="14">
    <location>
        <begin position="57"/>
        <end position="84"/>
    </location>
</feature>
<evidence type="ECO:0000256" key="12">
    <source>
        <dbReference type="ARBA" id="ARBA00023224"/>
    </source>
</evidence>
<comment type="subcellular location">
    <subcellularLocation>
        <location evidence="1">Cell membrane</location>
        <topology evidence="1">Multi-pass membrane protein</topology>
    </subcellularLocation>
</comment>
<dbReference type="PRINTS" id="PR00429">
    <property type="entry name" value="THROMBOXANER"/>
</dbReference>
<proteinExistence type="predicted"/>
<evidence type="ECO:0000313" key="17">
    <source>
        <dbReference type="Proteomes" id="UP001519460"/>
    </source>
</evidence>
<gene>
    <name evidence="16" type="ORF">BaRGS_00020231</name>
</gene>
<evidence type="ECO:0000256" key="11">
    <source>
        <dbReference type="ARBA" id="ARBA00023180"/>
    </source>
</evidence>
<dbReference type="CDD" id="cd14981">
    <property type="entry name" value="7tmA_Prostanoid_R"/>
    <property type="match status" value="1"/>
</dbReference>
<keyword evidence="12" id="KW-0807">Transducer</keyword>
<evidence type="ECO:0000259" key="15">
    <source>
        <dbReference type="PROSITE" id="PS50262"/>
    </source>
</evidence>
<dbReference type="PROSITE" id="PS50262">
    <property type="entry name" value="G_PROTEIN_RECEP_F1_2"/>
    <property type="match status" value="1"/>
</dbReference>
<feature type="domain" description="G-protein coupled receptors family 1 profile" evidence="15">
    <location>
        <begin position="36"/>
        <end position="306"/>
    </location>
</feature>
<keyword evidence="17" id="KW-1185">Reference proteome</keyword>
<feature type="transmembrane region" description="Helical" evidence="14">
    <location>
        <begin position="185"/>
        <end position="214"/>
    </location>
</feature>
<dbReference type="PANTHER" id="PTHR11866:SF16">
    <property type="entry name" value="PROSTAGLANDIN E2 RECEPTOR EP4 SUBTYPE-LIKE PROTEIN"/>
    <property type="match status" value="1"/>
</dbReference>
<dbReference type="GO" id="GO:0004960">
    <property type="term" value="F:thromboxane receptor activity"/>
    <property type="evidence" value="ECO:0007669"/>
    <property type="project" value="UniProtKB-ARBA"/>
</dbReference>